<evidence type="ECO:0008006" key="3">
    <source>
        <dbReference type="Google" id="ProtNLM"/>
    </source>
</evidence>
<protein>
    <recommendedName>
        <fullName evidence="3">Peptidase S24/S26A/S26B/S26C domain-containing protein</fullName>
    </recommendedName>
</protein>
<gene>
    <name evidence="1" type="ORF">AA309_23495</name>
</gene>
<dbReference type="RefSeq" id="WP_047191460.1">
    <property type="nucleotide sequence ID" value="NZ_LCYG01000064.1"/>
</dbReference>
<dbReference type="PATRIC" id="fig|1225564.3.peg.6116"/>
<dbReference type="AlphaFoldDB" id="A0A0H1R6M2"/>
<dbReference type="EMBL" id="LCYG01000064">
    <property type="protein sequence ID" value="KLK90885.1"/>
    <property type="molecule type" value="Genomic_DNA"/>
</dbReference>
<proteinExistence type="predicted"/>
<dbReference type="InterPro" id="IPR036286">
    <property type="entry name" value="LexA/Signal_pep-like_sf"/>
</dbReference>
<dbReference type="Gene3D" id="2.10.109.10">
    <property type="entry name" value="Umud Fragment, subunit A"/>
    <property type="match status" value="1"/>
</dbReference>
<name>A0A0H1R6M2_9HYPH</name>
<sequence length="150" mass="16144">MPIGASAGRFEMISRLTAQIDVHNEVTFIPADAPPVVVPSELFAELNIDAAKVGVLAAPDDGMSPTIWAMDDLLIDPSDRQPAEGEIFLISKAGRLTIGRAFQVEGTWIFASEGPGNKPIGLFRGAASENLTIAGRVHLIMKRKLTKRNH</sequence>
<evidence type="ECO:0000313" key="2">
    <source>
        <dbReference type="Proteomes" id="UP000035489"/>
    </source>
</evidence>
<dbReference type="OrthoDB" id="8456474at2"/>
<dbReference type="SUPFAM" id="SSF51306">
    <property type="entry name" value="LexA/Signal peptidase"/>
    <property type="match status" value="1"/>
</dbReference>
<evidence type="ECO:0000313" key="1">
    <source>
        <dbReference type="EMBL" id="KLK90885.1"/>
    </source>
</evidence>
<comment type="caution">
    <text evidence="1">The sequence shown here is derived from an EMBL/GenBank/DDBJ whole genome shotgun (WGS) entry which is preliminary data.</text>
</comment>
<dbReference type="Proteomes" id="UP000035489">
    <property type="component" value="Unassembled WGS sequence"/>
</dbReference>
<organism evidence="1 2">
    <name type="scientific">Microvirga vignae</name>
    <dbReference type="NCBI Taxonomy" id="1225564"/>
    <lineage>
        <taxon>Bacteria</taxon>
        <taxon>Pseudomonadati</taxon>
        <taxon>Pseudomonadota</taxon>
        <taxon>Alphaproteobacteria</taxon>
        <taxon>Hyphomicrobiales</taxon>
        <taxon>Methylobacteriaceae</taxon>
        <taxon>Microvirga</taxon>
    </lineage>
</organism>
<accession>A0A0H1R6M2</accession>
<keyword evidence="2" id="KW-1185">Reference proteome</keyword>
<reference evidence="1 2" key="1">
    <citation type="submission" date="2015-05" db="EMBL/GenBank/DDBJ databases">
        <title>Draft genome sequence of Microvirga vignae strain BR3299, a novel nitrogen fixing bacteria isolated from Brazil semi-aired region.</title>
        <authorList>
            <person name="Zilli J.E."/>
            <person name="Passos S.R."/>
            <person name="Leite J."/>
            <person name="Baldani J.I."/>
            <person name="Xavier G.R."/>
            <person name="Rumjaneck N.G."/>
            <person name="Simoes-Araujo J.L."/>
        </authorList>
    </citation>
    <scope>NUCLEOTIDE SEQUENCE [LARGE SCALE GENOMIC DNA]</scope>
    <source>
        <strain evidence="1 2">BR3299</strain>
    </source>
</reference>